<accession>F1SVE3</accession>
<dbReference type="AlphaFoldDB" id="F1SVE3"/>
<comment type="subunit">
    <text evidence="12">The complex is composed of two ATP-binding proteins (WtpC), two transmembrane proteins (WtpB) and a solute-binding protein (WtpA).</text>
</comment>
<evidence type="ECO:0000256" key="15">
    <source>
        <dbReference type="ARBA" id="ARBA00047936"/>
    </source>
</evidence>
<dbReference type="Pfam" id="PF00005">
    <property type="entry name" value="ABC_tran"/>
    <property type="match status" value="1"/>
</dbReference>
<keyword evidence="4" id="KW-0410">Iron transport</keyword>
<organism evidence="17 18">
    <name type="scientific">Methanopyrus kandleri (strain AV19 / DSM 6324 / JCM 9639 / NBRC 100938)</name>
    <dbReference type="NCBI Taxonomy" id="190192"/>
    <lineage>
        <taxon>Archaea</taxon>
        <taxon>Methanobacteriati</taxon>
        <taxon>Methanobacteriota</taxon>
        <taxon>Methanomada group</taxon>
        <taxon>Methanopyri</taxon>
        <taxon>Methanopyrales</taxon>
        <taxon>Methanopyraceae</taxon>
        <taxon>Methanopyrus</taxon>
    </lineage>
</organism>
<keyword evidence="8" id="KW-0408">Iron</keyword>
<evidence type="ECO:0000256" key="5">
    <source>
        <dbReference type="ARBA" id="ARBA00022505"/>
    </source>
</evidence>
<dbReference type="InParanoid" id="F1SVE3"/>
<keyword evidence="3" id="KW-1003">Cell membrane</keyword>
<feature type="domain" description="ABC transporter" evidence="16">
    <location>
        <begin position="2"/>
        <end position="228"/>
    </location>
</feature>
<reference evidence="17 18" key="1">
    <citation type="journal article" date="2002" name="Proc. Natl. Acad. Sci. U.S.A.">
        <title>The complete genome of hyperthermophile Methanopyrus kandleri AV19 and monophyly of archaeal methanogens.</title>
        <authorList>
            <person name="Slesarev A.I."/>
            <person name="Mezhevaya K.V."/>
            <person name="Makarova K.S."/>
            <person name="Polushin N.N."/>
            <person name="Shcherbinina O.V."/>
            <person name="Shakhova V.V."/>
            <person name="Belova G.I."/>
            <person name="Aravind L."/>
            <person name="Natale D.A."/>
            <person name="Rogozin I.B."/>
            <person name="Tatusov R.L."/>
            <person name="Wolf Y.I."/>
            <person name="Stetter K.O."/>
            <person name="Malykh A.G."/>
            <person name="Koonin E.V."/>
            <person name="Kozyavkin S.A."/>
        </authorList>
    </citation>
    <scope>NUCLEOTIDE SEQUENCE [LARGE SCALE GENOMIC DNA]</scope>
    <source>
        <strain evidence="18">AV19 / DSM 6324 / JCM 9639 / NBRC 100938</strain>
    </source>
</reference>
<dbReference type="GO" id="GO:0005524">
    <property type="term" value="F:ATP binding"/>
    <property type="evidence" value="ECO:0007669"/>
    <property type="project" value="UniProtKB-KW"/>
</dbReference>
<dbReference type="HOGENOM" id="CLU_000604_1_22_2"/>
<dbReference type="Proteomes" id="UP000001826">
    <property type="component" value="Chromosome"/>
</dbReference>
<dbReference type="GeneID" id="1478118"/>
<dbReference type="InterPro" id="IPR050093">
    <property type="entry name" value="ABC_SmlMolc_Importer"/>
</dbReference>
<evidence type="ECO:0000256" key="13">
    <source>
        <dbReference type="ARBA" id="ARBA00039025"/>
    </source>
</evidence>
<evidence type="ECO:0000256" key="10">
    <source>
        <dbReference type="ARBA" id="ARBA00023136"/>
    </source>
</evidence>
<dbReference type="InterPro" id="IPR003593">
    <property type="entry name" value="AAA+_ATPase"/>
</dbReference>
<evidence type="ECO:0000256" key="4">
    <source>
        <dbReference type="ARBA" id="ARBA00022496"/>
    </source>
</evidence>
<keyword evidence="2" id="KW-0813">Transport</keyword>
<dbReference type="InterPro" id="IPR015853">
    <property type="entry name" value="ABC_transpr_FbpC"/>
</dbReference>
<gene>
    <name evidence="17" type="ordered locus">MK1523</name>
</gene>
<dbReference type="FunCoup" id="F1SVE3">
    <property type="interactions" value="32"/>
</dbReference>
<keyword evidence="18" id="KW-1185">Reference proteome</keyword>
<dbReference type="Gene3D" id="3.40.50.300">
    <property type="entry name" value="P-loop containing nucleotide triphosphate hydrolases"/>
    <property type="match status" value="1"/>
</dbReference>
<dbReference type="SUPFAM" id="SSF52540">
    <property type="entry name" value="P-loop containing nucleoside triphosphate hydrolases"/>
    <property type="match status" value="1"/>
</dbReference>
<evidence type="ECO:0000256" key="2">
    <source>
        <dbReference type="ARBA" id="ARBA00022448"/>
    </source>
</evidence>
<evidence type="ECO:0000256" key="3">
    <source>
        <dbReference type="ARBA" id="ARBA00022475"/>
    </source>
</evidence>
<proteinExistence type="inferred from homology"/>
<comment type="similarity">
    <text evidence="11">Belongs to the ABC transporter superfamily. Sulfate/tungstate importer (TC 3.A.1.6) family.</text>
</comment>
<dbReference type="SMART" id="SM00382">
    <property type="entry name" value="AAA"/>
    <property type="match status" value="1"/>
</dbReference>
<sequence length="228" mass="25119">MLRVEGVKFSYGDREVLRGVDLEVEPGEVRVLFGPNGSGKSTLLKIVAGILRPDEGRVIIGEEDVTDLPPEERHVGYVPQQPALFPHMTVEDNITYSLQNGRGDPDRLDELVELLGLKEHLDRKPDELSGGYQSRVSLARALFSDPKVMLLDEPLSDVDLAVKAGLVPRFREVLKETGIPALYVTHDPWEAERIGDSFTVLIGGKAVDVNSVDEALEELKRGVESVKA</sequence>
<dbReference type="GO" id="GO:1901238">
    <property type="term" value="F:ABC-type tungstate transporter activity"/>
    <property type="evidence" value="ECO:0007669"/>
    <property type="project" value="UniProtKB-EC"/>
</dbReference>
<dbReference type="EC" id="7.3.2.6" evidence="13"/>
<comment type="catalytic activity">
    <reaction evidence="15">
        <text>tungstate(in) + ATP + H2O = tungstate(out) + ADP + phosphate + H(+)</text>
        <dbReference type="Rhea" id="RHEA:35027"/>
        <dbReference type="ChEBI" id="CHEBI:15377"/>
        <dbReference type="ChEBI" id="CHEBI:15378"/>
        <dbReference type="ChEBI" id="CHEBI:30616"/>
        <dbReference type="ChEBI" id="CHEBI:43474"/>
        <dbReference type="ChEBI" id="CHEBI:46502"/>
        <dbReference type="ChEBI" id="CHEBI:456216"/>
        <dbReference type="EC" id="7.3.2.6"/>
    </reaction>
</comment>
<dbReference type="PROSITE" id="PS50893">
    <property type="entry name" value="ABC_TRANSPORTER_2"/>
    <property type="match status" value="1"/>
</dbReference>
<evidence type="ECO:0000313" key="18">
    <source>
        <dbReference type="Proteomes" id="UP000001826"/>
    </source>
</evidence>
<dbReference type="OrthoDB" id="18368at2157"/>
<keyword evidence="5" id="KW-0500">Molybdenum</keyword>
<evidence type="ECO:0000256" key="12">
    <source>
        <dbReference type="ARBA" id="ARBA00038781"/>
    </source>
</evidence>
<evidence type="ECO:0000259" key="16">
    <source>
        <dbReference type="PROSITE" id="PS50893"/>
    </source>
</evidence>
<evidence type="ECO:0000256" key="11">
    <source>
        <dbReference type="ARBA" id="ARBA00038307"/>
    </source>
</evidence>
<evidence type="ECO:0000256" key="1">
    <source>
        <dbReference type="ARBA" id="ARBA00004202"/>
    </source>
</evidence>
<keyword evidence="6" id="KW-0547">Nucleotide-binding</keyword>
<comment type="subcellular location">
    <subcellularLocation>
        <location evidence="1">Cell membrane</location>
        <topology evidence="1">Peripheral membrane protein</topology>
    </subcellularLocation>
</comment>
<dbReference type="EnsemblBacteria" id="AAM02736">
    <property type="protein sequence ID" value="AAM02736"/>
    <property type="gene ID" value="MK1523"/>
</dbReference>
<dbReference type="InterPro" id="IPR003439">
    <property type="entry name" value="ABC_transporter-like_ATP-bd"/>
</dbReference>
<dbReference type="KEGG" id="mka:MK1523"/>
<dbReference type="GO" id="GO:0015408">
    <property type="term" value="F:ABC-type ferric iron transporter activity"/>
    <property type="evidence" value="ECO:0007669"/>
    <property type="project" value="InterPro"/>
</dbReference>
<evidence type="ECO:0000256" key="14">
    <source>
        <dbReference type="ARBA" id="ARBA00041133"/>
    </source>
</evidence>
<evidence type="ECO:0000256" key="6">
    <source>
        <dbReference type="ARBA" id="ARBA00022741"/>
    </source>
</evidence>
<name>F1SVE3_METKA</name>
<dbReference type="CDD" id="cd03259">
    <property type="entry name" value="ABC_Carb_Solutes_like"/>
    <property type="match status" value="1"/>
</dbReference>
<dbReference type="STRING" id="190192.MK1523"/>
<dbReference type="PaxDb" id="190192-MK1523"/>
<evidence type="ECO:0000313" key="17">
    <source>
        <dbReference type="EMBL" id="AAM02736.1"/>
    </source>
</evidence>
<dbReference type="GO" id="GO:0016887">
    <property type="term" value="F:ATP hydrolysis activity"/>
    <property type="evidence" value="ECO:0007669"/>
    <property type="project" value="InterPro"/>
</dbReference>
<dbReference type="RefSeq" id="WP_011019891.1">
    <property type="nucleotide sequence ID" value="NC_003551.1"/>
</dbReference>
<dbReference type="InterPro" id="IPR027417">
    <property type="entry name" value="P-loop_NTPase"/>
</dbReference>
<dbReference type="GO" id="GO:0005886">
    <property type="term" value="C:plasma membrane"/>
    <property type="evidence" value="ECO:0007669"/>
    <property type="project" value="UniProtKB-SubCell"/>
</dbReference>
<dbReference type="PANTHER" id="PTHR42781">
    <property type="entry name" value="SPERMIDINE/PUTRESCINE IMPORT ATP-BINDING PROTEIN POTA"/>
    <property type="match status" value="1"/>
</dbReference>
<evidence type="ECO:0000256" key="8">
    <source>
        <dbReference type="ARBA" id="ARBA00023004"/>
    </source>
</evidence>
<protein>
    <recommendedName>
        <fullName evidence="14">Molybdate/tungstate import ATP-binding protein WtpC</fullName>
        <ecNumber evidence="13">7.3.2.6</ecNumber>
    </recommendedName>
</protein>
<keyword evidence="9" id="KW-0406">Ion transport</keyword>
<evidence type="ECO:0000256" key="9">
    <source>
        <dbReference type="ARBA" id="ARBA00023065"/>
    </source>
</evidence>
<dbReference type="EMBL" id="AE009439">
    <property type="protein sequence ID" value="AAM02736.1"/>
    <property type="molecule type" value="Genomic_DNA"/>
</dbReference>
<keyword evidence="10" id="KW-0472">Membrane</keyword>
<keyword evidence="7" id="KW-0067">ATP-binding</keyword>
<evidence type="ECO:0000256" key="7">
    <source>
        <dbReference type="ARBA" id="ARBA00022840"/>
    </source>
</evidence>
<dbReference type="PANTHER" id="PTHR42781:SF4">
    <property type="entry name" value="SPERMIDINE_PUTRESCINE IMPORT ATP-BINDING PROTEIN POTA"/>
    <property type="match status" value="1"/>
</dbReference>